<dbReference type="GeneID" id="28838653"/>
<dbReference type="AlphaFoldDB" id="A0A1B8GL37"/>
<feature type="compositionally biased region" description="Polar residues" evidence="1">
    <location>
        <begin position="286"/>
        <end position="295"/>
    </location>
</feature>
<feature type="region of interest" description="Disordered" evidence="1">
    <location>
        <begin position="77"/>
        <end position="115"/>
    </location>
</feature>
<reference evidence="3" key="2">
    <citation type="journal article" date="2018" name="Nat. Commun.">
        <title>Extreme sensitivity to ultraviolet light in the fungal pathogen causing white-nose syndrome of bats.</title>
        <authorList>
            <person name="Palmer J.M."/>
            <person name="Drees K.P."/>
            <person name="Foster J.T."/>
            <person name="Lindner D.L."/>
        </authorList>
    </citation>
    <scope>NUCLEOTIDE SEQUENCE [LARGE SCALE GENOMIC DNA]</scope>
    <source>
        <strain evidence="3">UAMH 10579</strain>
    </source>
</reference>
<evidence type="ECO:0000256" key="1">
    <source>
        <dbReference type="SAM" id="MobiDB-lite"/>
    </source>
</evidence>
<feature type="region of interest" description="Disordered" evidence="1">
    <location>
        <begin position="237"/>
        <end position="476"/>
    </location>
</feature>
<feature type="compositionally biased region" description="Low complexity" evidence="1">
    <location>
        <begin position="339"/>
        <end position="387"/>
    </location>
</feature>
<feature type="compositionally biased region" description="Polar residues" evidence="1">
    <location>
        <begin position="462"/>
        <end position="476"/>
    </location>
</feature>
<dbReference type="RefSeq" id="XP_059319697.1">
    <property type="nucleotide sequence ID" value="XM_059463687.1"/>
</dbReference>
<feature type="compositionally biased region" description="Low complexity" evidence="1">
    <location>
        <begin position="296"/>
        <end position="318"/>
    </location>
</feature>
<dbReference type="STRING" id="342668.A0A1B8GL37"/>
<organism evidence="2 3">
    <name type="scientific">Pseudogymnoascus verrucosus</name>
    <dbReference type="NCBI Taxonomy" id="342668"/>
    <lineage>
        <taxon>Eukaryota</taxon>
        <taxon>Fungi</taxon>
        <taxon>Dikarya</taxon>
        <taxon>Ascomycota</taxon>
        <taxon>Pezizomycotina</taxon>
        <taxon>Leotiomycetes</taxon>
        <taxon>Thelebolales</taxon>
        <taxon>Thelebolaceae</taxon>
        <taxon>Pseudogymnoascus</taxon>
    </lineage>
</organism>
<feature type="compositionally biased region" description="Polar residues" evidence="1">
    <location>
        <begin position="322"/>
        <end position="333"/>
    </location>
</feature>
<dbReference type="EMBL" id="KV460227">
    <property type="protein sequence ID" value="OBT96553.2"/>
    <property type="molecule type" value="Genomic_DNA"/>
</dbReference>
<dbReference type="Proteomes" id="UP000091956">
    <property type="component" value="Unassembled WGS sequence"/>
</dbReference>
<sequence length="476" mass="51004">MGARNHSGCCQTCCSCSSCDDRSETSTNSPSKRVRFKQPKGILKHTRKVDGEDHICCSACKPSAHCNERHTVGKNGKVYGTSKKCGPKGEKKEVDNWGESKSTSNSPRGMKDVSNNNYSVYHAQIPPSPPQTPEQRRTLQNLSSFITKNMSRLILPSRAEVIIREDVLENASDPRPNAFFDARTGMLRIYHGPMYGNPGGSLVPLQAQHVPIGTPAPPPSAWANPWAGMIGGMSGRWPFNVNQRGGGGDQGMQNSGNSENNHYSSGNRSNGQRNNSRGGSKPMPGSFSNDNDQNGNSGWNTADNNANNNANNNSNDDGWGTGNNDADNNSPDNGGQGDTWGTDNNNSSGNDNWGSNQNNNNTSSGDDNWGTSNNNNTSSGDNNWGTNKNNASSGDDNWGSGPDNSNHNSNGSSSNSKWPGYKDRPNQNGTSQRIFPDATGTEFSAGSWGEPAKQESWGDKTAAQSTKNNSNDTSGW</sequence>
<reference evidence="2 3" key="1">
    <citation type="submission" date="2016-03" db="EMBL/GenBank/DDBJ databases">
        <title>Comparative genomics of Pseudogymnoascus destructans, the fungus causing white-nose syndrome of bats.</title>
        <authorList>
            <person name="Palmer J.M."/>
            <person name="Drees K.P."/>
            <person name="Foster J.T."/>
            <person name="Lindner D.L."/>
        </authorList>
    </citation>
    <scope>NUCLEOTIDE SEQUENCE [LARGE SCALE GENOMIC DNA]</scope>
    <source>
        <strain evidence="2 3">UAMH 10579</strain>
    </source>
</reference>
<evidence type="ECO:0000313" key="3">
    <source>
        <dbReference type="Proteomes" id="UP000091956"/>
    </source>
</evidence>
<name>A0A1B8GL37_9PEZI</name>
<evidence type="ECO:0000313" key="2">
    <source>
        <dbReference type="EMBL" id="OBT96553.2"/>
    </source>
</evidence>
<proteinExistence type="predicted"/>
<accession>A0A1B8GL37</accession>
<protein>
    <submittedName>
        <fullName evidence="2">Uncharacterized protein</fullName>
    </submittedName>
</protein>
<feature type="compositionally biased region" description="Low complexity" evidence="1">
    <location>
        <begin position="399"/>
        <end position="416"/>
    </location>
</feature>
<gene>
    <name evidence="2" type="ORF">VE01_05267</name>
</gene>
<feature type="compositionally biased region" description="Low complexity" evidence="1">
    <location>
        <begin position="264"/>
        <end position="280"/>
    </location>
</feature>
<feature type="compositionally biased region" description="Polar residues" evidence="1">
    <location>
        <begin position="99"/>
        <end position="115"/>
    </location>
</feature>
<keyword evidence="3" id="KW-1185">Reference proteome</keyword>